<keyword evidence="13" id="KW-0756">Sterol biosynthesis</keyword>
<evidence type="ECO:0000256" key="1">
    <source>
        <dbReference type="ARBA" id="ARBA00001946"/>
    </source>
</evidence>
<evidence type="ECO:0000256" key="7">
    <source>
        <dbReference type="ARBA" id="ARBA00012833"/>
    </source>
</evidence>
<dbReference type="InterPro" id="IPR002861">
    <property type="entry name" value="Reeler_dom"/>
</dbReference>
<evidence type="ECO:0000259" key="31">
    <source>
        <dbReference type="PROSITE" id="PS51019"/>
    </source>
</evidence>
<keyword evidence="14" id="KW-0460">Magnesium</keyword>
<dbReference type="GO" id="GO:0005777">
    <property type="term" value="C:peroxisome"/>
    <property type="evidence" value="ECO:0007669"/>
    <property type="project" value="UniProtKB-ARBA"/>
</dbReference>
<evidence type="ECO:0000256" key="16">
    <source>
        <dbReference type="ARBA" id="ARBA00022990"/>
    </source>
</evidence>
<dbReference type="GO" id="GO:0005759">
    <property type="term" value="C:mitochondrial matrix"/>
    <property type="evidence" value="ECO:0007669"/>
    <property type="project" value="UniProtKB-ARBA"/>
</dbReference>
<dbReference type="Pfam" id="PF00348">
    <property type="entry name" value="polyprenyl_synt"/>
    <property type="match status" value="1"/>
</dbReference>
<dbReference type="CDD" id="cd00685">
    <property type="entry name" value="Trans_IPPS_HT"/>
    <property type="match status" value="1"/>
</dbReference>
<evidence type="ECO:0000256" key="19">
    <source>
        <dbReference type="ARBA" id="ARBA00023221"/>
    </source>
</evidence>
<keyword evidence="15" id="KW-0752">Steroid biosynthesis</keyword>
<dbReference type="OMA" id="MGWFVEL"/>
<feature type="signal peptide" evidence="30">
    <location>
        <begin position="1"/>
        <end position="24"/>
    </location>
</feature>
<evidence type="ECO:0000256" key="26">
    <source>
        <dbReference type="ARBA" id="ARBA00034546"/>
    </source>
</evidence>
<dbReference type="Pfam" id="PF02014">
    <property type="entry name" value="Reeler"/>
    <property type="match status" value="1"/>
</dbReference>
<evidence type="ECO:0000256" key="4">
    <source>
        <dbReference type="ARBA" id="ARBA00005035"/>
    </source>
</evidence>
<comment type="caution">
    <text evidence="32">The sequence shown here is derived from an EMBL/GenBank/DDBJ whole genome shotgun (WGS) entry which is preliminary data.</text>
</comment>
<evidence type="ECO:0000256" key="3">
    <source>
        <dbReference type="ARBA" id="ARBA00004932"/>
    </source>
</evidence>
<keyword evidence="18" id="KW-1207">Sterol metabolism</keyword>
<dbReference type="Proteomes" id="UP001142055">
    <property type="component" value="Chromosome 1"/>
</dbReference>
<evidence type="ECO:0000256" key="30">
    <source>
        <dbReference type="SAM" id="SignalP"/>
    </source>
</evidence>
<keyword evidence="19" id="KW-0753">Steroid metabolism</keyword>
<dbReference type="Gene3D" id="1.10.600.10">
    <property type="entry name" value="Farnesyl Diphosphate Synthase"/>
    <property type="match status" value="1"/>
</dbReference>
<keyword evidence="17" id="KW-0443">Lipid metabolism</keyword>
<keyword evidence="30" id="KW-0732">Signal</keyword>
<gene>
    <name evidence="32" type="ORF">RDWZM_002545</name>
</gene>
<keyword evidence="11" id="KW-0808">Transferase</keyword>
<evidence type="ECO:0000256" key="5">
    <source>
        <dbReference type="ARBA" id="ARBA00006706"/>
    </source>
</evidence>
<reference evidence="32" key="1">
    <citation type="submission" date="2022-12" db="EMBL/GenBank/DDBJ databases">
        <title>Genome assemblies of Blomia tropicalis.</title>
        <authorList>
            <person name="Cui Y."/>
        </authorList>
    </citation>
    <scope>NUCLEOTIDE SEQUENCE</scope>
    <source>
        <tissue evidence="32">Adult mites</tissue>
    </source>
</reference>
<evidence type="ECO:0000256" key="20">
    <source>
        <dbReference type="ARBA" id="ARBA00023278"/>
    </source>
</evidence>
<dbReference type="GO" id="GO:0004337">
    <property type="term" value="F:(2E,6E)-farnesyl diphosphate synthase activity"/>
    <property type="evidence" value="ECO:0007669"/>
    <property type="project" value="UniProtKB-EC"/>
</dbReference>
<evidence type="ECO:0000256" key="14">
    <source>
        <dbReference type="ARBA" id="ARBA00022842"/>
    </source>
</evidence>
<evidence type="ECO:0000256" key="25">
    <source>
        <dbReference type="ARBA" id="ARBA00033740"/>
    </source>
</evidence>
<comment type="cofactor">
    <cofactor evidence="1">
        <name>Mg(2+)</name>
        <dbReference type="ChEBI" id="CHEBI:18420"/>
    </cofactor>
</comment>
<dbReference type="InterPro" id="IPR042307">
    <property type="entry name" value="Reeler_sf"/>
</dbReference>
<evidence type="ECO:0000256" key="2">
    <source>
        <dbReference type="ARBA" id="ARBA00004496"/>
    </source>
</evidence>
<evidence type="ECO:0000313" key="33">
    <source>
        <dbReference type="Proteomes" id="UP001142055"/>
    </source>
</evidence>
<dbReference type="SFLD" id="SFLDG01017">
    <property type="entry name" value="Polyprenyl_Transferase_Like"/>
    <property type="match status" value="1"/>
</dbReference>
<dbReference type="PANTHER" id="PTHR11525">
    <property type="entry name" value="FARNESYL-PYROPHOSPHATE SYNTHETASE"/>
    <property type="match status" value="1"/>
</dbReference>
<sequence length="511" mass="57965">MGSRNIQSSIILIVVLCAVALINCYPSGSPKCSAHTPKHSSSKAQTGKAPYKITTSSVTKDKNGKSTITVTIAGTNDSKFKGFFLYATAVDSNDKIGKFTKSSNTSVLSCGSSSAATHTNNDEKSSISLTWTAPDNFTGNVEFKFSSRSIKPIMSSRVLNKRDDDQLEYIFELAYQEILQATKTTPLKQSKTGNLTEVDDWLKNVIEYNLKNGKRNRAKFLVIAYELFINKPVSDSDIQKACILGWCVEFLQTYFLILDDIMDNSVTRRGQLCWYRKESVGLTAINDAVMLNNCIYQLLHDYFSTHQSYQLIVDLFNEITRYTTYGQCLDLISNPLGIKPDLSKYNEERYRTIVLNKTSYYSFCLPIRIAMYMSNITDETSHRKVEQILLKIGYLFQAQDDYLDCYGDPKITGKIGTDIEDAKCSWLVVQALQLANVKQREIIDLNYGQQKEESVQSIKSVYNELDIAEIFKQFEAKQYEEICGQIEKIDDPNLSKDLFYGILAKIYQRNK</sequence>
<comment type="pathway">
    <text evidence="4">Isoprenoid biosynthesis; farnesyl diphosphate biosynthesis; farnesyl diphosphate from geranyl diphosphate and isopentenyl diphosphate: step 1/1.</text>
</comment>
<comment type="catalytic activity">
    <reaction evidence="27">
        <text>isopentenyl diphosphate + dimethylallyl diphosphate = (2E)-geranyl diphosphate + diphosphate</text>
        <dbReference type="Rhea" id="RHEA:22408"/>
        <dbReference type="ChEBI" id="CHEBI:33019"/>
        <dbReference type="ChEBI" id="CHEBI:57623"/>
        <dbReference type="ChEBI" id="CHEBI:58057"/>
        <dbReference type="ChEBI" id="CHEBI:128769"/>
        <dbReference type="EC" id="2.5.1.1"/>
    </reaction>
</comment>
<dbReference type="InterPro" id="IPR000092">
    <property type="entry name" value="Polyprenyl_synt"/>
</dbReference>
<dbReference type="EC" id="2.5.1.1" evidence="7"/>
<dbReference type="GO" id="GO:0046872">
    <property type="term" value="F:metal ion binding"/>
    <property type="evidence" value="ECO:0007669"/>
    <property type="project" value="UniProtKB-KW"/>
</dbReference>
<keyword evidence="12" id="KW-0479">Metal-binding</keyword>
<evidence type="ECO:0000256" key="21">
    <source>
        <dbReference type="ARBA" id="ARBA00032380"/>
    </source>
</evidence>
<comment type="pathway">
    <text evidence="3">Isoprenoid biosynthesis; geranyl diphosphate biosynthesis; geranyl diphosphate from dimethylallyl diphosphate and isopentenyl diphosphate: step 1/1.</text>
</comment>
<proteinExistence type="inferred from homology"/>
<evidence type="ECO:0000256" key="8">
    <source>
        <dbReference type="ARBA" id="ARBA00022490"/>
    </source>
</evidence>
<evidence type="ECO:0000256" key="6">
    <source>
        <dbReference type="ARBA" id="ARBA00012439"/>
    </source>
</evidence>
<comment type="subcellular location">
    <subcellularLocation>
        <location evidence="2">Cytoplasm</location>
    </subcellularLocation>
</comment>
<keyword evidence="9" id="KW-0444">Lipid biosynthesis</keyword>
<evidence type="ECO:0000256" key="15">
    <source>
        <dbReference type="ARBA" id="ARBA00022955"/>
    </source>
</evidence>
<name>A0A9Q0MI17_BLOTA</name>
<organism evidence="32 33">
    <name type="scientific">Blomia tropicalis</name>
    <name type="common">Mite</name>
    <dbReference type="NCBI Taxonomy" id="40697"/>
    <lineage>
        <taxon>Eukaryota</taxon>
        <taxon>Metazoa</taxon>
        <taxon>Ecdysozoa</taxon>
        <taxon>Arthropoda</taxon>
        <taxon>Chelicerata</taxon>
        <taxon>Arachnida</taxon>
        <taxon>Acari</taxon>
        <taxon>Acariformes</taxon>
        <taxon>Sarcoptiformes</taxon>
        <taxon>Astigmata</taxon>
        <taxon>Glycyphagoidea</taxon>
        <taxon>Echimyopodidae</taxon>
        <taxon>Blomia</taxon>
    </lineage>
</organism>
<keyword evidence="13" id="KW-0152">Cholesterol biosynthesis</keyword>
<dbReference type="SFLD" id="SFLDS00005">
    <property type="entry name" value="Isoprenoid_Synthase_Type_I"/>
    <property type="match status" value="1"/>
</dbReference>
<dbReference type="InterPro" id="IPR039702">
    <property type="entry name" value="FPS1-like"/>
</dbReference>
<dbReference type="InterPro" id="IPR008949">
    <property type="entry name" value="Isoprenoid_synthase_dom_sf"/>
</dbReference>
<comment type="pathway">
    <text evidence="25">Pheromone biosynthesis.</text>
</comment>
<dbReference type="GO" id="GO:0042811">
    <property type="term" value="P:pheromone biosynthetic process"/>
    <property type="evidence" value="ECO:0007669"/>
    <property type="project" value="UniProtKB-ARBA"/>
</dbReference>
<dbReference type="EC" id="2.5.1.10" evidence="6"/>
<dbReference type="AlphaFoldDB" id="A0A9Q0MI17"/>
<evidence type="ECO:0000256" key="29">
    <source>
        <dbReference type="ARBA" id="ARBA00053104"/>
    </source>
</evidence>
<dbReference type="PROSITE" id="PS51019">
    <property type="entry name" value="REELIN"/>
    <property type="match status" value="1"/>
</dbReference>
<dbReference type="PANTHER" id="PTHR11525:SF0">
    <property type="entry name" value="FARNESYL PYROPHOSPHATE SYNTHASE"/>
    <property type="match status" value="1"/>
</dbReference>
<evidence type="ECO:0000256" key="27">
    <source>
        <dbReference type="ARBA" id="ARBA00049291"/>
    </source>
</evidence>
<keyword evidence="16" id="KW-0007">Acetylation</keyword>
<dbReference type="Gene3D" id="2.60.40.4060">
    <property type="entry name" value="Reeler domain"/>
    <property type="match status" value="1"/>
</dbReference>
<evidence type="ECO:0000256" key="10">
    <source>
        <dbReference type="ARBA" id="ARBA00022548"/>
    </source>
</evidence>
<dbReference type="SUPFAM" id="SSF48576">
    <property type="entry name" value="Terpenoid synthases"/>
    <property type="match status" value="1"/>
</dbReference>
<evidence type="ECO:0000256" key="24">
    <source>
        <dbReference type="ARBA" id="ARBA00032873"/>
    </source>
</evidence>
<comment type="function">
    <text evidence="29">Key enzyme in isoprenoid biosynthesis which catalyzes the formation of farnesyl diphosphate (FPP), a precursor for several classes of essential metabolites including sterols, dolichols, carotenoids, and ubiquinones. FPP also serves as substrate for protein farnesylation and geranylgeranylation. Catalyzes the sequential condensation of isopentenyl pyrophosphate with the allylic pyrophosphates, dimethylallyl pyrophosphate, and then with the resultant geranylpyrophosphate to the ultimate product farnesyl pyrophosphate.</text>
</comment>
<evidence type="ECO:0000256" key="28">
    <source>
        <dbReference type="ARBA" id="ARBA00049399"/>
    </source>
</evidence>
<evidence type="ECO:0000256" key="9">
    <source>
        <dbReference type="ARBA" id="ARBA00022516"/>
    </source>
</evidence>
<comment type="similarity">
    <text evidence="5">Belongs to the FPP/GGPP synthase family.</text>
</comment>
<evidence type="ECO:0000256" key="12">
    <source>
        <dbReference type="ARBA" id="ARBA00022723"/>
    </source>
</evidence>
<dbReference type="GO" id="GO:0045337">
    <property type="term" value="P:farnesyl diphosphate biosynthetic process"/>
    <property type="evidence" value="ECO:0007669"/>
    <property type="project" value="TreeGrafter"/>
</dbReference>
<dbReference type="InterPro" id="IPR033749">
    <property type="entry name" value="Polyprenyl_synt_CS"/>
</dbReference>
<evidence type="ECO:0000256" key="17">
    <source>
        <dbReference type="ARBA" id="ARBA00023098"/>
    </source>
</evidence>
<keyword evidence="10" id="KW-0153">Cholesterol metabolism</keyword>
<evidence type="ECO:0000256" key="11">
    <source>
        <dbReference type="ARBA" id="ARBA00022679"/>
    </source>
</evidence>
<comment type="catalytic activity">
    <reaction evidence="28">
        <text>isopentenyl diphosphate + (2E)-geranyl diphosphate = (2E,6E)-farnesyl diphosphate + diphosphate</text>
        <dbReference type="Rhea" id="RHEA:19361"/>
        <dbReference type="ChEBI" id="CHEBI:33019"/>
        <dbReference type="ChEBI" id="CHEBI:58057"/>
        <dbReference type="ChEBI" id="CHEBI:128769"/>
        <dbReference type="ChEBI" id="CHEBI:175763"/>
        <dbReference type="EC" id="2.5.1.10"/>
    </reaction>
</comment>
<dbReference type="EMBL" id="JAPWDV010000001">
    <property type="protein sequence ID" value="KAJ6224000.1"/>
    <property type="molecule type" value="Genomic_DNA"/>
</dbReference>
<dbReference type="FunFam" id="1.10.600.10:FF:000052">
    <property type="entry name" value="Farnesyl pyrophosphate synthase"/>
    <property type="match status" value="1"/>
</dbReference>
<dbReference type="GO" id="GO:0006695">
    <property type="term" value="P:cholesterol biosynthetic process"/>
    <property type="evidence" value="ECO:0007669"/>
    <property type="project" value="UniProtKB-KW"/>
</dbReference>
<feature type="domain" description="Reelin" evidence="31">
    <location>
        <begin position="17"/>
        <end position="186"/>
    </location>
</feature>
<evidence type="ECO:0000313" key="32">
    <source>
        <dbReference type="EMBL" id="KAJ6224000.1"/>
    </source>
</evidence>
<evidence type="ECO:0000256" key="13">
    <source>
        <dbReference type="ARBA" id="ARBA00022778"/>
    </source>
</evidence>
<keyword evidence="33" id="KW-1185">Reference proteome</keyword>
<keyword evidence="20" id="KW-0379">Hydroxylation</keyword>
<keyword evidence="8" id="KW-0963">Cytoplasm</keyword>
<feature type="chain" id="PRO_5040404410" description="Farnesyl pyrophosphate synthase" evidence="30">
    <location>
        <begin position="25"/>
        <end position="511"/>
    </location>
</feature>
<dbReference type="CDD" id="cd08544">
    <property type="entry name" value="Reeler"/>
    <property type="match status" value="1"/>
</dbReference>
<protein>
    <recommendedName>
        <fullName evidence="26">Farnesyl pyrophosphate synthase</fullName>
        <ecNumber evidence="7">2.5.1.1</ecNumber>
        <ecNumber evidence="6">2.5.1.10</ecNumber>
    </recommendedName>
    <alternativeName>
        <fullName evidence="24">(2E,6E)-farnesyl diphosphate synthase</fullName>
    </alternativeName>
    <alternativeName>
        <fullName evidence="23">Dimethylallyltranstransferase</fullName>
    </alternativeName>
    <alternativeName>
        <fullName evidence="22">Farnesyl diphosphate synthase</fullName>
    </alternativeName>
    <alternativeName>
        <fullName evidence="21">Geranyltranstransferase</fullName>
    </alternativeName>
</protein>
<evidence type="ECO:0000256" key="23">
    <source>
        <dbReference type="ARBA" id="ARBA00032448"/>
    </source>
</evidence>
<dbReference type="PROSITE" id="PS00723">
    <property type="entry name" value="POLYPRENYL_SYNTHASE_1"/>
    <property type="match status" value="1"/>
</dbReference>
<evidence type="ECO:0000256" key="18">
    <source>
        <dbReference type="ARBA" id="ARBA00023166"/>
    </source>
</evidence>
<accession>A0A9Q0MI17</accession>
<dbReference type="GO" id="GO:0004161">
    <property type="term" value="F:dimethylallyltranstransferase activity"/>
    <property type="evidence" value="ECO:0007669"/>
    <property type="project" value="UniProtKB-EC"/>
</dbReference>
<evidence type="ECO:0000256" key="22">
    <source>
        <dbReference type="ARBA" id="ARBA00032424"/>
    </source>
</evidence>